<dbReference type="GO" id="GO:1990904">
    <property type="term" value="C:ribonucleoprotein complex"/>
    <property type="evidence" value="ECO:0000318"/>
    <property type="project" value="GO_Central"/>
</dbReference>
<organism evidence="16 17">
    <name type="scientific">Sus scrofa</name>
    <name type="common">Pig</name>
    <dbReference type="NCBI Taxonomy" id="9823"/>
    <lineage>
        <taxon>Eukaryota</taxon>
        <taxon>Metazoa</taxon>
        <taxon>Chordata</taxon>
        <taxon>Craniata</taxon>
        <taxon>Vertebrata</taxon>
        <taxon>Euteleostomi</taxon>
        <taxon>Mammalia</taxon>
        <taxon>Eutheria</taxon>
        <taxon>Laurasiatheria</taxon>
        <taxon>Artiodactyla</taxon>
        <taxon>Suina</taxon>
        <taxon>Suidae</taxon>
        <taxon>Sus</taxon>
    </lineage>
</organism>
<reference evidence="17" key="1">
    <citation type="submission" date="2009-11" db="EMBL/GenBank/DDBJ databases">
        <authorList>
            <consortium name="Porcine genome sequencing project"/>
        </authorList>
    </citation>
    <scope>NUCLEOTIDE SEQUENCE [LARGE SCALE GENOMIC DNA]</scope>
    <source>
        <strain evidence="17">Duroc</strain>
    </source>
</reference>
<feature type="coiled-coil region" evidence="13">
    <location>
        <begin position="30"/>
        <end position="103"/>
    </location>
</feature>
<dbReference type="PANTHER" id="PTHR11505">
    <property type="entry name" value="L1 TRANSPOSABLE ELEMENT-RELATED"/>
    <property type="match status" value="1"/>
</dbReference>
<keyword evidence="5" id="KW-0832">Ubl conjugation</keyword>
<evidence type="ECO:0000256" key="9">
    <source>
        <dbReference type="ARBA" id="ARBA00061640"/>
    </source>
</evidence>
<dbReference type="GO" id="GO:0003727">
    <property type="term" value="F:single-stranded RNA binding"/>
    <property type="evidence" value="ECO:0000318"/>
    <property type="project" value="GO_Central"/>
</dbReference>
<reference evidence="16" key="4">
    <citation type="submission" date="2025-09" db="UniProtKB">
        <authorList>
            <consortium name="Ensembl"/>
        </authorList>
    </citation>
    <scope>IDENTIFICATION</scope>
</reference>
<keyword evidence="3" id="KW-0963">Cytoplasm</keyword>
<evidence type="ECO:0000256" key="2">
    <source>
        <dbReference type="ARBA" id="ARBA00004604"/>
    </source>
</evidence>
<dbReference type="GO" id="GO:0005730">
    <property type="term" value="C:nucleolus"/>
    <property type="evidence" value="ECO:0007669"/>
    <property type="project" value="UniProtKB-SubCell"/>
</dbReference>
<evidence type="ECO:0000256" key="10">
    <source>
        <dbReference type="ARBA" id="ARBA00067412"/>
    </source>
</evidence>
<evidence type="ECO:0000256" key="8">
    <source>
        <dbReference type="ARBA" id="ARBA00060281"/>
    </source>
</evidence>
<name>A0A5G2QX73_PIG</name>
<evidence type="ECO:0000256" key="1">
    <source>
        <dbReference type="ARBA" id="ARBA00004210"/>
    </source>
</evidence>
<feature type="domain" description="L1 transposable element RRM" evidence="14">
    <location>
        <begin position="129"/>
        <end position="222"/>
    </location>
</feature>
<dbReference type="GO" id="GO:0000166">
    <property type="term" value="F:nucleotide binding"/>
    <property type="evidence" value="ECO:0007669"/>
    <property type="project" value="UniProtKB-KW"/>
</dbReference>
<comment type="similarity">
    <text evidence="9">Belongs to the transposase 22 family.</text>
</comment>
<evidence type="ECO:0000256" key="12">
    <source>
        <dbReference type="ARBA" id="ARBA00078321"/>
    </source>
</evidence>
<reference evidence="16" key="3">
    <citation type="submission" date="2025-08" db="UniProtKB">
        <authorList>
            <consortium name="Ensembl"/>
        </authorList>
    </citation>
    <scope>IDENTIFICATION</scope>
</reference>
<dbReference type="InterPro" id="IPR043636">
    <property type="entry name" value="L1_RRM_dom"/>
</dbReference>
<dbReference type="Ensembl" id="ENSSSCT00000073309.2">
    <property type="protein sequence ID" value="ENSSSCP00000062790.2"/>
    <property type="gene ID" value="ENSSSCG00000051054.2"/>
</dbReference>
<proteinExistence type="inferred from homology"/>
<comment type="subcellular location">
    <subcellularLocation>
        <location evidence="1">Cytoplasm</location>
        <location evidence="1">Stress granule</location>
    </subcellularLocation>
    <subcellularLocation>
        <location evidence="2">Nucleus</location>
        <location evidence="2">Nucleolus</location>
    </subcellularLocation>
</comment>
<dbReference type="Gene3D" id="3.30.70.1820">
    <property type="entry name" value="L1 transposable element, RRM domain"/>
    <property type="match status" value="1"/>
</dbReference>
<dbReference type="Gene3D" id="1.20.5.390">
    <property type="entry name" value="L1 transposable element, trimerization domain"/>
    <property type="match status" value="1"/>
</dbReference>
<evidence type="ECO:0000256" key="3">
    <source>
        <dbReference type="ARBA" id="ARBA00022490"/>
    </source>
</evidence>
<dbReference type="Bgee" id="ENSSSCG00000051054">
    <property type="expression patterns" value="Expressed in endocardial endothelium and 39 other cell types or tissues"/>
</dbReference>
<dbReference type="InParanoid" id="A0A5G2QX73"/>
<evidence type="ECO:0000256" key="11">
    <source>
        <dbReference type="ARBA" id="ARBA00076441"/>
    </source>
</evidence>
<dbReference type="Proteomes" id="UP000008227">
    <property type="component" value="Chromosome 14"/>
</dbReference>
<keyword evidence="4" id="KW-0547">Nucleotide-binding</keyword>
<accession>A0A5G2QX73</accession>
<keyword evidence="7" id="KW-0539">Nucleus</keyword>
<evidence type="ECO:0000256" key="7">
    <source>
        <dbReference type="ARBA" id="ARBA00023242"/>
    </source>
</evidence>
<dbReference type="GeneTree" id="ENSGT01050000244818"/>
<dbReference type="GO" id="GO:0032197">
    <property type="term" value="P:retrotransposition"/>
    <property type="evidence" value="ECO:0000318"/>
    <property type="project" value="GO_Central"/>
</dbReference>
<evidence type="ECO:0000259" key="14">
    <source>
        <dbReference type="Pfam" id="PF02994"/>
    </source>
</evidence>
<evidence type="ECO:0000256" key="13">
    <source>
        <dbReference type="SAM" id="Coils"/>
    </source>
</evidence>
<dbReference type="InterPro" id="IPR035301">
    <property type="entry name" value="L1_trimer"/>
</dbReference>
<dbReference type="InterPro" id="IPR004244">
    <property type="entry name" value="Transposase_22"/>
</dbReference>
<dbReference type="FunFam" id="1.20.5.390:FF:000005">
    <property type="entry name" value="LINE-1 retrotransposable element ORF1 protein"/>
    <property type="match status" value="1"/>
</dbReference>
<dbReference type="GO" id="GO:0010494">
    <property type="term" value="C:cytoplasmic stress granule"/>
    <property type="evidence" value="ECO:0007669"/>
    <property type="project" value="UniProtKB-SubCell"/>
</dbReference>
<keyword evidence="17" id="KW-1185">Reference proteome</keyword>
<evidence type="ECO:0000259" key="15">
    <source>
        <dbReference type="Pfam" id="PF17489"/>
    </source>
</evidence>
<dbReference type="AlphaFoldDB" id="A0A5G2QX73"/>
<dbReference type="FunFam" id="3.30.70.1820:FF:000002">
    <property type="entry name" value="LINE-1 retrotransposable element ORF1 protein"/>
    <property type="match status" value="1"/>
</dbReference>
<dbReference type="Pfam" id="PF02994">
    <property type="entry name" value="Transposase_22"/>
    <property type="match status" value="1"/>
</dbReference>
<evidence type="ECO:0000256" key="5">
    <source>
        <dbReference type="ARBA" id="ARBA00022843"/>
    </source>
</evidence>
<protein>
    <recommendedName>
        <fullName evidence="10">LINE-1 retrotransposable element ORF1 protein</fullName>
    </recommendedName>
    <alternativeName>
        <fullName evidence="11">LINE retrotransposable element 1</fullName>
    </alternativeName>
    <alternativeName>
        <fullName evidence="12">LINE1 retrotransposable element 1</fullName>
    </alternativeName>
</protein>
<evidence type="ECO:0000256" key="6">
    <source>
        <dbReference type="ARBA" id="ARBA00023054"/>
    </source>
</evidence>
<feature type="domain" description="L1 transposable element trimerization" evidence="15">
    <location>
        <begin position="85"/>
        <end position="123"/>
    </location>
</feature>
<reference evidence="16" key="2">
    <citation type="journal article" date="2020" name="Gigascience">
        <title>An improved pig reference genome sequence to enable pig genetics and genomics research.</title>
        <authorList>
            <person name="Warr A."/>
            <person name="Affara N."/>
            <person name="Aken B."/>
            <person name="Beiki H."/>
            <person name="Bickhart D.M."/>
            <person name="Billis K."/>
            <person name="Chow W."/>
            <person name="Eory L."/>
            <person name="Finlayson H.A."/>
            <person name="Flicek P."/>
            <person name="Giron C.G."/>
            <person name="Griffin D.K."/>
            <person name="Hall R."/>
            <person name="Hannum G."/>
            <person name="Hourlier T."/>
            <person name="Howe K."/>
            <person name="Hume D.A."/>
            <person name="Izuogu O."/>
            <person name="Kim K."/>
            <person name="Koren S."/>
            <person name="Liu H."/>
            <person name="Manchanda N."/>
            <person name="Martin F.J."/>
            <person name="Nonneman D.J."/>
            <person name="O'Connor R.E."/>
            <person name="Phillippy A.M."/>
            <person name="Rohrer G.A."/>
            <person name="Rosen B.D."/>
            <person name="Rund L.A."/>
            <person name="Sargent C.A."/>
            <person name="Schook L.B."/>
            <person name="Schroeder S.G."/>
            <person name="Schwartz A.S."/>
            <person name="Skinner B.M."/>
            <person name="Talbot R."/>
            <person name="Tseng E."/>
            <person name="Tuggle C.K."/>
            <person name="Watson M."/>
            <person name="Smith T.P.L."/>
            <person name="Archibald A.L."/>
        </authorList>
    </citation>
    <scope>NUCLEOTIDE SEQUENCE [LARGE SCALE GENOMIC DNA]</scope>
    <source>
        <strain evidence="16">Duroc</strain>
    </source>
</reference>
<comment type="function">
    <text evidence="8">Nucleic acid-binding protein which is essential for retrotransposition of LINE-1 elements in the genome. Functions as a nucleic acid chaperone binding its own transcript and therefore preferentially mobilizing the transcript from which they are encoded.</text>
</comment>
<keyword evidence="6 13" id="KW-0175">Coiled coil</keyword>
<sequence length="224" mass="26325">MREKGKPPENQLSNEEIFSLQEKDFRLLMLKMMQDIGNKLEAKMDNLQRTLSKEIQDIKLKQEEMQNTITEIKNLLEAANSRIQEAEERISEAEDRLVEIMGAEQKREKRLKTNEESLRELWDNVKCTNIHIIGVPEGEEREKETEKIFQQIVAKNFPNMGKESLTQIQEARVLYKINPRRNTLRHILIKLTKIKDKEKILKAAREKKQITCKGTPIRLLADFS</sequence>
<evidence type="ECO:0000313" key="17">
    <source>
        <dbReference type="Proteomes" id="UP000008227"/>
    </source>
</evidence>
<evidence type="ECO:0000313" key="16">
    <source>
        <dbReference type="Ensembl" id="ENSSSCP00000062790.2"/>
    </source>
</evidence>
<dbReference type="Pfam" id="PF17489">
    <property type="entry name" value="Tnp_22_trimer"/>
    <property type="match status" value="1"/>
</dbReference>
<evidence type="ECO:0000256" key="4">
    <source>
        <dbReference type="ARBA" id="ARBA00022741"/>
    </source>
</evidence>